<keyword evidence="3" id="KW-1185">Reference proteome</keyword>
<dbReference type="AlphaFoldDB" id="A0A7I3Z0G1"/>
<reference evidence="2 3" key="2">
    <citation type="journal article" date="2018" name="Plant J.">
        <title>The Physcomitrella patens chromosome-scale assembly reveals moss genome structure and evolution.</title>
        <authorList>
            <person name="Lang D."/>
            <person name="Ullrich K.K."/>
            <person name="Murat F."/>
            <person name="Fuchs J."/>
            <person name="Jenkins J."/>
            <person name="Haas F.B."/>
            <person name="Piednoel M."/>
            <person name="Gundlach H."/>
            <person name="Van Bel M."/>
            <person name="Meyberg R."/>
            <person name="Vives C."/>
            <person name="Morata J."/>
            <person name="Symeonidi A."/>
            <person name="Hiss M."/>
            <person name="Muchero W."/>
            <person name="Kamisugi Y."/>
            <person name="Saleh O."/>
            <person name="Blanc G."/>
            <person name="Decker E.L."/>
            <person name="van Gessel N."/>
            <person name="Grimwood J."/>
            <person name="Hayes R.D."/>
            <person name="Graham S.W."/>
            <person name="Gunter L.E."/>
            <person name="McDaniel S.F."/>
            <person name="Hoernstein S.N.W."/>
            <person name="Larsson A."/>
            <person name="Li F.W."/>
            <person name="Perroud P.F."/>
            <person name="Phillips J."/>
            <person name="Ranjan P."/>
            <person name="Rokshar D.S."/>
            <person name="Rothfels C.J."/>
            <person name="Schneider L."/>
            <person name="Shu S."/>
            <person name="Stevenson D.W."/>
            <person name="Thummler F."/>
            <person name="Tillich M."/>
            <person name="Villarreal Aguilar J.C."/>
            <person name="Widiez T."/>
            <person name="Wong G.K."/>
            <person name="Wymore A."/>
            <person name="Zhang Y."/>
            <person name="Zimmer A.D."/>
            <person name="Quatrano R.S."/>
            <person name="Mayer K.F.X."/>
            <person name="Goodstein D."/>
            <person name="Casacuberta J.M."/>
            <person name="Vandepoele K."/>
            <person name="Reski R."/>
            <person name="Cuming A.C."/>
            <person name="Tuskan G.A."/>
            <person name="Maumus F."/>
            <person name="Salse J."/>
            <person name="Schmutz J."/>
            <person name="Rensing S.A."/>
        </authorList>
    </citation>
    <scope>NUCLEOTIDE SEQUENCE [LARGE SCALE GENOMIC DNA]</scope>
    <source>
        <strain evidence="2 3">cv. Gransden 2004</strain>
    </source>
</reference>
<dbReference type="Proteomes" id="UP000006727">
    <property type="component" value="Chromosome 9"/>
</dbReference>
<reference evidence="2" key="3">
    <citation type="submission" date="2020-12" db="UniProtKB">
        <authorList>
            <consortium name="EnsemblPlants"/>
        </authorList>
    </citation>
    <scope>IDENTIFICATION</scope>
</reference>
<dbReference type="EnsemblPlants" id="Pp3c9_11400V3.2">
    <property type="protein sequence ID" value="PAC:32913590.CDS.1"/>
    <property type="gene ID" value="Pp3c9_11400"/>
</dbReference>
<feature type="region of interest" description="Disordered" evidence="1">
    <location>
        <begin position="299"/>
        <end position="322"/>
    </location>
</feature>
<dbReference type="Gramene" id="Pp3c9_11400V3.2">
    <property type="protein sequence ID" value="PAC:32913590.CDS.1"/>
    <property type="gene ID" value="Pp3c9_11400"/>
</dbReference>
<sequence>MSSTPWRFEQVPLSDDNNRGGCFQWTLQAMKGIPFDRANPIRMAESNSMWKLGRRVGSNPLDELPFTSEGGVQFSNTQFPDVMIWRFPVSKNGKKLRWRIEGEVYMTYTTEHYFETRSAKFSGDVEDTLTPAKPDFEHNMKKFKSEVEDLLGLAPPEKDAEPISEKEPSLAKFNTTMKKQFLEWLEFKKELDEMQGKKTPKDKLQKKEEVIEEEEVEAVAKETLAQEEVKPELKFISSDASLGSSSRLYLTQFRASRGAEGNDIGAEDGQERARVEVAEASKMDNKSKSIFSYRTRGRSTYVPPEKAVEVSSGSNRRERNYT</sequence>
<reference evidence="2 3" key="1">
    <citation type="journal article" date="2008" name="Science">
        <title>The Physcomitrella genome reveals evolutionary insights into the conquest of land by plants.</title>
        <authorList>
            <person name="Rensing S."/>
            <person name="Lang D."/>
            <person name="Zimmer A."/>
            <person name="Terry A."/>
            <person name="Salamov A."/>
            <person name="Shapiro H."/>
            <person name="Nishiyama T."/>
            <person name="Perroud P.-F."/>
            <person name="Lindquist E."/>
            <person name="Kamisugi Y."/>
            <person name="Tanahashi T."/>
            <person name="Sakakibara K."/>
            <person name="Fujita T."/>
            <person name="Oishi K."/>
            <person name="Shin-I T."/>
            <person name="Kuroki Y."/>
            <person name="Toyoda A."/>
            <person name="Suzuki Y."/>
            <person name="Hashimoto A."/>
            <person name="Yamaguchi K."/>
            <person name="Sugano A."/>
            <person name="Kohara Y."/>
            <person name="Fujiyama A."/>
            <person name="Anterola A."/>
            <person name="Aoki S."/>
            <person name="Ashton N."/>
            <person name="Barbazuk W.B."/>
            <person name="Barker E."/>
            <person name="Bennetzen J."/>
            <person name="Bezanilla M."/>
            <person name="Blankenship R."/>
            <person name="Cho S.H."/>
            <person name="Dutcher S."/>
            <person name="Estelle M."/>
            <person name="Fawcett J.A."/>
            <person name="Gundlach H."/>
            <person name="Hanada K."/>
            <person name="Heyl A."/>
            <person name="Hicks K.A."/>
            <person name="Hugh J."/>
            <person name="Lohr M."/>
            <person name="Mayer K."/>
            <person name="Melkozernov A."/>
            <person name="Murata T."/>
            <person name="Nelson D."/>
            <person name="Pils B."/>
            <person name="Prigge M."/>
            <person name="Reiss B."/>
            <person name="Renner T."/>
            <person name="Rombauts S."/>
            <person name="Rushton P."/>
            <person name="Sanderfoot A."/>
            <person name="Schween G."/>
            <person name="Shiu S.-H."/>
            <person name="Stueber K."/>
            <person name="Theodoulou F.L."/>
            <person name="Tu H."/>
            <person name="Van de Peer Y."/>
            <person name="Verrier P.J."/>
            <person name="Waters E."/>
            <person name="Wood A."/>
            <person name="Yang L."/>
            <person name="Cove D."/>
            <person name="Cuming A."/>
            <person name="Hasebe M."/>
            <person name="Lucas S."/>
            <person name="Mishler D.B."/>
            <person name="Reski R."/>
            <person name="Grigoriev I."/>
            <person name="Quatrano R.S."/>
            <person name="Boore J.L."/>
        </authorList>
    </citation>
    <scope>NUCLEOTIDE SEQUENCE [LARGE SCALE GENOMIC DNA]</scope>
    <source>
        <strain evidence="2 3">cv. Gransden 2004</strain>
    </source>
</reference>
<evidence type="ECO:0000256" key="1">
    <source>
        <dbReference type="SAM" id="MobiDB-lite"/>
    </source>
</evidence>
<name>A0A7I3Z0G1_PHYPA</name>
<dbReference type="EMBL" id="ABEU02000009">
    <property type="status" value="NOT_ANNOTATED_CDS"/>
    <property type="molecule type" value="Genomic_DNA"/>
</dbReference>
<dbReference type="PANTHER" id="PTHR31439">
    <property type="entry name" value="EXPRESSED PROTEIN"/>
    <property type="match status" value="1"/>
</dbReference>
<dbReference type="Gramene" id="Pp3c9_11400V3.1">
    <property type="protein sequence ID" value="PAC:32913589.CDS.1"/>
    <property type="gene ID" value="Pp3c9_11400"/>
</dbReference>
<dbReference type="EnsemblPlants" id="Pp3c9_11400V3.1">
    <property type="protein sequence ID" value="PAC:32913589.CDS.1"/>
    <property type="gene ID" value="Pp3c9_11400"/>
</dbReference>
<evidence type="ECO:0000313" key="2">
    <source>
        <dbReference type="EnsemblPlants" id="PAC:32913590.CDS.1"/>
    </source>
</evidence>
<evidence type="ECO:0000313" key="3">
    <source>
        <dbReference type="Proteomes" id="UP000006727"/>
    </source>
</evidence>
<proteinExistence type="predicted"/>
<dbReference type="PANTHER" id="PTHR31439:SF4">
    <property type="entry name" value="NEURONAL PAS DOMAIN PROTEIN"/>
    <property type="match status" value="1"/>
</dbReference>
<dbReference type="InParanoid" id="A0A7I3Z0G1"/>
<protein>
    <submittedName>
        <fullName evidence="2">Uncharacterized protein</fullName>
    </submittedName>
</protein>
<accession>A0A7I3Z0G1</accession>
<organism evidence="2 3">
    <name type="scientific">Physcomitrium patens</name>
    <name type="common">Spreading-leaved earth moss</name>
    <name type="synonym">Physcomitrella patens</name>
    <dbReference type="NCBI Taxonomy" id="3218"/>
    <lineage>
        <taxon>Eukaryota</taxon>
        <taxon>Viridiplantae</taxon>
        <taxon>Streptophyta</taxon>
        <taxon>Embryophyta</taxon>
        <taxon>Bryophyta</taxon>
        <taxon>Bryophytina</taxon>
        <taxon>Bryopsida</taxon>
        <taxon>Funariidae</taxon>
        <taxon>Funariales</taxon>
        <taxon>Funariaceae</taxon>
        <taxon>Physcomitrium</taxon>
    </lineage>
</organism>